<gene>
    <name evidence="1" type="ORF">HMNKFOFK_00044</name>
    <name evidence="2" type="ORF">LBOJFJBN_00064</name>
</gene>
<organism evidence="2">
    <name type="scientific">Clostridioides difficile</name>
    <name type="common">Peptoclostridium difficile</name>
    <dbReference type="NCBI Taxonomy" id="1496"/>
    <lineage>
        <taxon>Bacteria</taxon>
        <taxon>Bacillati</taxon>
        <taxon>Bacillota</taxon>
        <taxon>Clostridia</taxon>
        <taxon>Peptostreptococcales</taxon>
        <taxon>Peptostreptococcaceae</taxon>
        <taxon>Clostridioides</taxon>
    </lineage>
</organism>
<evidence type="ECO:0000313" key="2">
    <source>
        <dbReference type="EMBL" id="AWO72485.1"/>
    </source>
</evidence>
<accession>A0A2U9ADC1</accession>
<dbReference type="EMBL" id="MH041492">
    <property type="protein sequence ID" value="AWO72417.1"/>
    <property type="molecule type" value="Genomic_DNA"/>
</dbReference>
<proteinExistence type="predicted"/>
<protein>
    <submittedName>
        <fullName evidence="2">Uncharacterized protein</fullName>
    </submittedName>
</protein>
<evidence type="ECO:0000313" key="1">
    <source>
        <dbReference type="EMBL" id="AWO72417.1"/>
    </source>
</evidence>
<dbReference type="AlphaFoldDB" id="A0A2U9ADC1"/>
<sequence>MEGISLEQIKAQEIVEILSDIIQKSIIQSKNKGENENE</sequence>
<name>A0A2U9ADC1_CLODI</name>
<reference evidence="2" key="1">
    <citation type="journal article" date="2019" name="BMC Microbiol.">
        <title>Tetracycline resistance genes of the Clostridia.</title>
        <authorList>
            <person name="Vidor C.J."/>
            <person name="Bulach D."/>
            <person name="Awad M."/>
            <person name="Dena L."/>
        </authorList>
    </citation>
    <scope>NUCLEOTIDE SEQUENCE</scope>
    <source>
        <strain evidence="1">MCD43</strain>
        <strain evidence="2">MCD46</strain>
    </source>
</reference>
<dbReference type="EMBL" id="MH041493">
    <property type="protein sequence ID" value="AWO72485.1"/>
    <property type="molecule type" value="Genomic_DNA"/>
</dbReference>